<protein>
    <submittedName>
        <fullName evidence="3">AMIN domain-containing protein</fullName>
    </submittedName>
</protein>
<reference evidence="3 4" key="1">
    <citation type="submission" date="2018-12" db="EMBL/GenBank/DDBJ databases">
        <title>First genome draft of Desulfovibrio legallis sp. nov.</title>
        <authorList>
            <person name="Ben Dhia O."/>
            <person name="Najjari A."/>
            <person name="Ferjani R."/>
            <person name="Fhoula I."/>
            <person name="Fardeau M.-L."/>
            <person name="Boudabbous A."/>
            <person name="Ouzari H.I."/>
        </authorList>
    </citation>
    <scope>NUCLEOTIDE SEQUENCE [LARGE SCALE GENOMIC DNA]</scope>
    <source>
        <strain evidence="3 4">H1T</strain>
    </source>
</reference>
<proteinExistence type="predicted"/>
<dbReference type="EMBL" id="SIXC01000003">
    <property type="protein sequence ID" value="TBH81095.1"/>
    <property type="molecule type" value="Genomic_DNA"/>
</dbReference>
<dbReference type="Proteomes" id="UP000292919">
    <property type="component" value="Unassembled WGS sequence"/>
</dbReference>
<feature type="compositionally biased region" description="Low complexity" evidence="1">
    <location>
        <begin position="81"/>
        <end position="113"/>
    </location>
</feature>
<dbReference type="AlphaFoldDB" id="A0A6H3FDP2"/>
<evidence type="ECO:0000313" key="4">
    <source>
        <dbReference type="Proteomes" id="UP000292919"/>
    </source>
</evidence>
<dbReference type="RefSeq" id="WP_130957818.1">
    <property type="nucleotide sequence ID" value="NZ_JBHSHA010000020.1"/>
</dbReference>
<evidence type="ECO:0000256" key="1">
    <source>
        <dbReference type="SAM" id="MobiDB-lite"/>
    </source>
</evidence>
<dbReference type="Gene3D" id="2.60.40.3500">
    <property type="match status" value="1"/>
</dbReference>
<feature type="compositionally biased region" description="Low complexity" evidence="1">
    <location>
        <begin position="148"/>
        <end position="160"/>
    </location>
</feature>
<gene>
    <name evidence="3" type="ORF">EB812_03105</name>
</gene>
<feature type="domain" description="AMIN" evidence="2">
    <location>
        <begin position="173"/>
        <end position="258"/>
    </location>
</feature>
<feature type="compositionally biased region" description="Low complexity" evidence="1">
    <location>
        <begin position="125"/>
        <end position="141"/>
    </location>
</feature>
<dbReference type="InterPro" id="IPR021731">
    <property type="entry name" value="AMIN_dom"/>
</dbReference>
<evidence type="ECO:0000259" key="2">
    <source>
        <dbReference type="Pfam" id="PF11741"/>
    </source>
</evidence>
<dbReference type="Pfam" id="PF11741">
    <property type="entry name" value="AMIN"/>
    <property type="match status" value="1"/>
</dbReference>
<comment type="caution">
    <text evidence="3">The sequence shown here is derived from an EMBL/GenBank/DDBJ whole genome shotgun (WGS) entry which is preliminary data.</text>
</comment>
<accession>A0A6H3FDP2</accession>
<sequence>MNKAILSLLLAVCILGMALIMLNDRLRGPGVTPPPADLAAPATVDALPAVVPPASPQAAAPEAVRPAVQPLDADEPPAPLSAPQALPGAAPQATTTQPPAMQTTAQAERQAPAAPRPEPMEQPRPHTAAQTAPKPAPTAKAEAPKPAPATKAEAAKPAPAQQAITRFVIFSRETGATVRLVGNRPLVYKPMQLTGPHRVVVDLDGTWQIKAPGVPKNPLVTNVRIGKMGDRTRVVIDLTAKPQKTRYTLSKDKRTLDIRVDQ</sequence>
<name>A0A6H3FDP2_9BACT</name>
<keyword evidence="4" id="KW-1185">Reference proteome</keyword>
<feature type="region of interest" description="Disordered" evidence="1">
    <location>
        <begin position="53"/>
        <end position="160"/>
    </location>
</feature>
<organism evidence="3 4">
    <name type="scientific">Desulfovibrio legallii</name>
    <dbReference type="NCBI Taxonomy" id="571438"/>
    <lineage>
        <taxon>Bacteria</taxon>
        <taxon>Pseudomonadati</taxon>
        <taxon>Thermodesulfobacteriota</taxon>
        <taxon>Desulfovibrionia</taxon>
        <taxon>Desulfovibrionales</taxon>
        <taxon>Desulfovibrionaceae</taxon>
        <taxon>Desulfovibrio</taxon>
    </lineage>
</organism>
<evidence type="ECO:0000313" key="3">
    <source>
        <dbReference type="EMBL" id="TBH81095.1"/>
    </source>
</evidence>